<dbReference type="Pfam" id="PF00528">
    <property type="entry name" value="BPD_transp_1"/>
    <property type="match status" value="1"/>
</dbReference>
<dbReference type="InterPro" id="IPR000515">
    <property type="entry name" value="MetI-like"/>
</dbReference>
<keyword evidence="3" id="KW-1003">Cell membrane</keyword>
<evidence type="ECO:0000256" key="4">
    <source>
        <dbReference type="ARBA" id="ARBA00022692"/>
    </source>
</evidence>
<keyword evidence="6 7" id="KW-0472">Membrane</keyword>
<gene>
    <name evidence="9" type="ORF">BS637_08160</name>
</gene>
<dbReference type="Proteomes" id="UP000190206">
    <property type="component" value="Unassembled WGS sequence"/>
</dbReference>
<feature type="transmembrane region" description="Helical" evidence="7">
    <location>
        <begin position="74"/>
        <end position="97"/>
    </location>
</feature>
<keyword evidence="10" id="KW-1185">Reference proteome</keyword>
<comment type="caution">
    <text evidence="9">The sequence shown here is derived from an EMBL/GenBank/DDBJ whole genome shotgun (WGS) entry which is preliminary data.</text>
</comment>
<feature type="transmembrane region" description="Helical" evidence="7">
    <location>
        <begin position="39"/>
        <end position="62"/>
    </location>
</feature>
<evidence type="ECO:0000256" key="6">
    <source>
        <dbReference type="ARBA" id="ARBA00023136"/>
    </source>
</evidence>
<evidence type="ECO:0000313" key="9">
    <source>
        <dbReference type="EMBL" id="OOO62225.1"/>
    </source>
</evidence>
<dbReference type="EMBL" id="MRAD01000007">
    <property type="protein sequence ID" value="OOO62225.1"/>
    <property type="molecule type" value="Genomic_DNA"/>
</dbReference>
<feature type="domain" description="ABC transmembrane type-1" evidence="8">
    <location>
        <begin position="160"/>
        <end position="344"/>
    </location>
</feature>
<feature type="transmembrane region" description="Helical" evidence="7">
    <location>
        <begin position="322"/>
        <end position="343"/>
    </location>
</feature>
<feature type="transmembrane region" description="Helical" evidence="7">
    <location>
        <begin position="210"/>
        <end position="237"/>
    </location>
</feature>
<organism evidence="9 10">
    <name type="scientific">Clostridium tepidum</name>
    <dbReference type="NCBI Taxonomy" id="1962263"/>
    <lineage>
        <taxon>Bacteria</taxon>
        <taxon>Bacillati</taxon>
        <taxon>Bacillota</taxon>
        <taxon>Clostridia</taxon>
        <taxon>Eubacteriales</taxon>
        <taxon>Clostridiaceae</taxon>
        <taxon>Clostridium</taxon>
    </lineage>
</organism>
<evidence type="ECO:0000256" key="1">
    <source>
        <dbReference type="ARBA" id="ARBA00004651"/>
    </source>
</evidence>
<evidence type="ECO:0000256" key="5">
    <source>
        <dbReference type="ARBA" id="ARBA00022989"/>
    </source>
</evidence>
<evidence type="ECO:0000259" key="8">
    <source>
        <dbReference type="PROSITE" id="PS50928"/>
    </source>
</evidence>
<keyword evidence="5 7" id="KW-1133">Transmembrane helix</keyword>
<dbReference type="Gene3D" id="1.10.3720.10">
    <property type="entry name" value="MetI-like"/>
    <property type="match status" value="1"/>
</dbReference>
<evidence type="ECO:0000256" key="2">
    <source>
        <dbReference type="ARBA" id="ARBA00022448"/>
    </source>
</evidence>
<feature type="transmembrane region" description="Helical" evidence="7">
    <location>
        <begin position="162"/>
        <end position="183"/>
    </location>
</feature>
<proteinExistence type="inferred from homology"/>
<dbReference type="PROSITE" id="PS50928">
    <property type="entry name" value="ABC_TM1"/>
    <property type="match status" value="1"/>
</dbReference>
<evidence type="ECO:0000256" key="3">
    <source>
        <dbReference type="ARBA" id="ARBA00022475"/>
    </source>
</evidence>
<feature type="transmembrane region" description="Helical" evidence="7">
    <location>
        <begin position="290"/>
        <end position="310"/>
    </location>
</feature>
<reference evidence="9 10" key="1">
    <citation type="submission" date="2016-12" db="EMBL/GenBank/DDBJ databases">
        <title>Clostridium tepidum sp. nov., a close relative of Clostridium sporogenes and Clostridium botulinum Group I.</title>
        <authorList>
            <person name="Dobritsa A.P."/>
            <person name="Kutumbaka K."/>
            <person name="Werner K."/>
            <person name="Samadpour M."/>
        </authorList>
    </citation>
    <scope>NUCLEOTIDE SEQUENCE [LARGE SCALE GENOMIC DNA]</scope>
    <source>
        <strain evidence="9 10">PE</strain>
    </source>
</reference>
<keyword evidence="2 7" id="KW-0813">Transport</keyword>
<evidence type="ECO:0000313" key="10">
    <source>
        <dbReference type="Proteomes" id="UP000190206"/>
    </source>
</evidence>
<name>A0ABX3L335_9CLOT</name>
<evidence type="ECO:0000256" key="7">
    <source>
        <dbReference type="RuleBase" id="RU363032"/>
    </source>
</evidence>
<dbReference type="PANTHER" id="PTHR30151">
    <property type="entry name" value="ALKANE SULFONATE ABC TRANSPORTER-RELATED, MEMBRANE SUBUNIT"/>
    <property type="match status" value="1"/>
</dbReference>
<dbReference type="CDD" id="cd06261">
    <property type="entry name" value="TM_PBP2"/>
    <property type="match status" value="1"/>
</dbReference>
<protein>
    <submittedName>
        <fullName evidence="9">ABC transporter permease</fullName>
    </submittedName>
</protein>
<dbReference type="PANTHER" id="PTHR30151:SF0">
    <property type="entry name" value="ABC TRANSPORTER PERMEASE PROTEIN MJ0413-RELATED"/>
    <property type="match status" value="1"/>
</dbReference>
<dbReference type="SUPFAM" id="SSF161098">
    <property type="entry name" value="MetI-like"/>
    <property type="match status" value="1"/>
</dbReference>
<sequence>MTKETDIKSKEKINLSTNKITRQQLLELEQKKKTNFQKILDILIVLMPVICGIISILEYQVIENLNLNRKPNTYLGFLFILIGMYLVNLFIGVFKFSRGNKNMFQKIRYKAPLYSVLFLLLALYDYLTLKTGILTQPFLPCLNSIINIAWEDRRHLLISAVHTLRLLFIGYFIGVIAGLITGITCGYNKKIRYWVDPIIKFLGPIPTSTWIPIIMVISNSLFGGAIFIISLGVWFAVTVASMTGISNVDRDYFEVAKTLGASQSQLVFKIAIPHAMPSILQGMTQGMSTACTAIMIAEMLGVKAGLGWYITWAKSWASYDKMFASLFIICLIFTLVTKTLNLIKKKVLRWQIGVVK</sequence>
<accession>A0ABX3L335</accession>
<feature type="transmembrane region" description="Helical" evidence="7">
    <location>
        <begin position="109"/>
        <end position="127"/>
    </location>
</feature>
<comment type="similarity">
    <text evidence="7">Belongs to the binding-protein-dependent transport system permease family.</text>
</comment>
<dbReference type="InterPro" id="IPR035906">
    <property type="entry name" value="MetI-like_sf"/>
</dbReference>
<comment type="subcellular location">
    <subcellularLocation>
        <location evidence="1 7">Cell membrane</location>
        <topology evidence="1 7">Multi-pass membrane protein</topology>
    </subcellularLocation>
</comment>
<keyword evidence="4 7" id="KW-0812">Transmembrane</keyword>